<feature type="domain" description="HTH marR-type" evidence="1">
    <location>
        <begin position="32"/>
        <end position="164"/>
    </location>
</feature>
<protein>
    <submittedName>
        <fullName evidence="2">MarR family transcriptional regulator</fullName>
    </submittedName>
</protein>
<proteinExistence type="predicted"/>
<dbReference type="InterPro" id="IPR039422">
    <property type="entry name" value="MarR/SlyA-like"/>
</dbReference>
<dbReference type="InterPro" id="IPR036388">
    <property type="entry name" value="WH-like_DNA-bd_sf"/>
</dbReference>
<evidence type="ECO:0000259" key="1">
    <source>
        <dbReference type="PROSITE" id="PS50995"/>
    </source>
</evidence>
<dbReference type="InterPro" id="IPR036390">
    <property type="entry name" value="WH_DNA-bd_sf"/>
</dbReference>
<accession>A0ABN5YXH0</accession>
<organism evidence="2 3">
    <name type="scientific">Mycolicibacterium aubagnense</name>
    <dbReference type="NCBI Taxonomy" id="319707"/>
    <lineage>
        <taxon>Bacteria</taxon>
        <taxon>Bacillati</taxon>
        <taxon>Actinomycetota</taxon>
        <taxon>Actinomycetes</taxon>
        <taxon>Mycobacteriales</taxon>
        <taxon>Mycobacteriaceae</taxon>
        <taxon>Mycolicibacterium</taxon>
    </lineage>
</organism>
<name>A0ABN5YXH0_9MYCO</name>
<sequence>MGHHRVTAMTRPKRERVQPETVWLDDDQQRAWRQLLSMIMELPAALERDLQRTTGLTTFEYLVLANLSEADDRTLRMSELAAKANSSLSRLSHVVRRLEDNGLVLKGVCADDGRVSVVELTKAGMRRVADAAPLHVAKVRELVVEPLTKADLIRLGKAAEAISDRIAESG</sequence>
<dbReference type="Pfam" id="PF01047">
    <property type="entry name" value="MarR"/>
    <property type="match status" value="1"/>
</dbReference>
<dbReference type="SMART" id="SM00347">
    <property type="entry name" value="HTH_MARR"/>
    <property type="match status" value="1"/>
</dbReference>
<gene>
    <name evidence="2" type="ORF">MAUB_33070</name>
</gene>
<evidence type="ECO:0000313" key="3">
    <source>
        <dbReference type="Proteomes" id="UP000465609"/>
    </source>
</evidence>
<dbReference type="EMBL" id="AP022577">
    <property type="protein sequence ID" value="BBX85434.1"/>
    <property type="molecule type" value="Genomic_DNA"/>
</dbReference>
<dbReference type="SUPFAM" id="SSF46785">
    <property type="entry name" value="Winged helix' DNA-binding domain"/>
    <property type="match status" value="1"/>
</dbReference>
<reference evidence="2 3" key="1">
    <citation type="journal article" date="2019" name="Emerg. Microbes Infect.">
        <title>Comprehensive subspecies identification of 175 nontuberculous mycobacteria species based on 7547 genomic profiles.</title>
        <authorList>
            <person name="Matsumoto Y."/>
            <person name="Kinjo T."/>
            <person name="Motooka D."/>
            <person name="Nabeya D."/>
            <person name="Jung N."/>
            <person name="Uechi K."/>
            <person name="Horii T."/>
            <person name="Iida T."/>
            <person name="Fujita J."/>
            <person name="Nakamura S."/>
        </authorList>
    </citation>
    <scope>NUCLEOTIDE SEQUENCE [LARGE SCALE GENOMIC DNA]</scope>
    <source>
        <strain evidence="2 3">JCM 15296</strain>
    </source>
</reference>
<dbReference type="PANTHER" id="PTHR33164">
    <property type="entry name" value="TRANSCRIPTIONAL REGULATOR, MARR FAMILY"/>
    <property type="match status" value="1"/>
</dbReference>
<evidence type="ECO:0000313" key="2">
    <source>
        <dbReference type="EMBL" id="BBX85434.1"/>
    </source>
</evidence>
<dbReference type="InterPro" id="IPR000835">
    <property type="entry name" value="HTH_MarR-typ"/>
</dbReference>
<dbReference type="PROSITE" id="PS50995">
    <property type="entry name" value="HTH_MARR_2"/>
    <property type="match status" value="1"/>
</dbReference>
<dbReference type="PANTHER" id="PTHR33164:SF99">
    <property type="entry name" value="MARR FAMILY REGULATORY PROTEIN"/>
    <property type="match status" value="1"/>
</dbReference>
<dbReference type="Gene3D" id="1.10.10.10">
    <property type="entry name" value="Winged helix-like DNA-binding domain superfamily/Winged helix DNA-binding domain"/>
    <property type="match status" value="1"/>
</dbReference>
<dbReference type="Proteomes" id="UP000465609">
    <property type="component" value="Chromosome"/>
</dbReference>
<keyword evidence="3" id="KW-1185">Reference proteome</keyword>